<dbReference type="EMBL" id="DVNM01000023">
    <property type="protein sequence ID" value="HIU69173.1"/>
    <property type="molecule type" value="Genomic_DNA"/>
</dbReference>
<reference evidence="2" key="2">
    <citation type="journal article" date="2021" name="PeerJ">
        <title>Extensive microbial diversity within the chicken gut microbiome revealed by metagenomics and culture.</title>
        <authorList>
            <person name="Gilroy R."/>
            <person name="Ravi A."/>
            <person name="Getino M."/>
            <person name="Pursley I."/>
            <person name="Horton D.L."/>
            <person name="Alikhan N.F."/>
            <person name="Baker D."/>
            <person name="Gharbi K."/>
            <person name="Hall N."/>
            <person name="Watson M."/>
            <person name="Adriaenssens E.M."/>
            <person name="Foster-Nyarko E."/>
            <person name="Jarju S."/>
            <person name="Secka A."/>
            <person name="Antonio M."/>
            <person name="Oren A."/>
            <person name="Chaudhuri R.R."/>
            <person name="La Ragione R."/>
            <person name="Hildebrand F."/>
            <person name="Pallen M.J."/>
        </authorList>
    </citation>
    <scope>NUCLEOTIDE SEQUENCE</scope>
    <source>
        <strain evidence="2">CHK176-6737</strain>
    </source>
</reference>
<protein>
    <submittedName>
        <fullName evidence="2">ABC transporter substrate-binding protein</fullName>
    </submittedName>
</protein>
<organism evidence="2 3">
    <name type="scientific">Candidatus Scybalenecus merdavium</name>
    <dbReference type="NCBI Taxonomy" id="2840939"/>
    <lineage>
        <taxon>Bacteria</taxon>
        <taxon>Bacillati</taxon>
        <taxon>Bacillota</taxon>
        <taxon>Clostridia</taxon>
        <taxon>Eubacteriales</taxon>
        <taxon>Oscillospiraceae</taxon>
        <taxon>Oscillospiraceae incertae sedis</taxon>
        <taxon>Candidatus Scybalenecus</taxon>
    </lineage>
</organism>
<dbReference type="CDD" id="cd06325">
    <property type="entry name" value="PBP1_ABC_unchar_transporter"/>
    <property type="match status" value="1"/>
</dbReference>
<dbReference type="Gene3D" id="3.40.50.2300">
    <property type="match status" value="2"/>
</dbReference>
<dbReference type="InterPro" id="IPR007487">
    <property type="entry name" value="ABC_transpt-TYRBP-like"/>
</dbReference>
<reference evidence="2" key="1">
    <citation type="submission" date="2020-10" db="EMBL/GenBank/DDBJ databases">
        <authorList>
            <person name="Gilroy R."/>
        </authorList>
    </citation>
    <scope>NUCLEOTIDE SEQUENCE</scope>
    <source>
        <strain evidence="2">CHK176-6737</strain>
    </source>
</reference>
<name>A0A9D1MUB5_9FIRM</name>
<keyword evidence="1" id="KW-0732">Signal</keyword>
<dbReference type="Pfam" id="PF04392">
    <property type="entry name" value="ABC_sub_bind"/>
    <property type="match status" value="1"/>
</dbReference>
<dbReference type="SUPFAM" id="SSF53822">
    <property type="entry name" value="Periplasmic binding protein-like I"/>
    <property type="match status" value="1"/>
</dbReference>
<comment type="caution">
    <text evidence="2">The sequence shown here is derived from an EMBL/GenBank/DDBJ whole genome shotgun (WGS) entry which is preliminary data.</text>
</comment>
<dbReference type="PANTHER" id="PTHR35271:SF1">
    <property type="entry name" value="ABC TRANSPORTER, SUBSTRATE-BINDING LIPOPROTEIN"/>
    <property type="match status" value="1"/>
</dbReference>
<proteinExistence type="predicted"/>
<dbReference type="InterPro" id="IPR028082">
    <property type="entry name" value="Peripla_BP_I"/>
</dbReference>
<dbReference type="Proteomes" id="UP000824125">
    <property type="component" value="Unassembled WGS sequence"/>
</dbReference>
<accession>A0A9D1MUB5</accession>
<feature type="chain" id="PRO_5039616482" evidence="1">
    <location>
        <begin position="28"/>
        <end position="326"/>
    </location>
</feature>
<dbReference type="AlphaFoldDB" id="A0A9D1MUB5"/>
<gene>
    <name evidence="2" type="ORF">IAD23_04370</name>
</gene>
<dbReference type="PROSITE" id="PS51257">
    <property type="entry name" value="PROKAR_LIPOPROTEIN"/>
    <property type="match status" value="1"/>
</dbReference>
<evidence type="ECO:0000313" key="2">
    <source>
        <dbReference type="EMBL" id="HIU69173.1"/>
    </source>
</evidence>
<evidence type="ECO:0000256" key="1">
    <source>
        <dbReference type="SAM" id="SignalP"/>
    </source>
</evidence>
<dbReference type="PANTHER" id="PTHR35271">
    <property type="entry name" value="ABC TRANSPORTER, SUBSTRATE-BINDING LIPOPROTEIN-RELATED"/>
    <property type="match status" value="1"/>
</dbReference>
<sequence>MKKLTKILAIVLSAALIGVMFAGCSGAADDGKYTVGILQQQQHAALDRATQGFKDALTEKLGAENVEFNDQNANGDVPTCSTIAGQFVSNKVDLIFANGTSALEASVAATGEIPIVGTSITNYATALHVDESEWNGASGINVTGTSDLAPLEEQANMFKELLPDVKTVGILYCSAEANSKYQADMITPYLEDLGIEVKVYTAADSNDIASVTTTACSEVEALYIPTDNTMASNTGIVSNIAEPAGIPIIAGEEGICSGCGIATLSIDYYDIGYQAGEMAVKILSENADPATMNIEFAASVEKKYDAQRCEAFGITIPDGYTAIEAA</sequence>
<evidence type="ECO:0000313" key="3">
    <source>
        <dbReference type="Proteomes" id="UP000824125"/>
    </source>
</evidence>
<feature type="signal peptide" evidence="1">
    <location>
        <begin position="1"/>
        <end position="27"/>
    </location>
</feature>